<evidence type="ECO:0000256" key="1">
    <source>
        <dbReference type="ARBA" id="ARBA00023063"/>
    </source>
</evidence>
<keyword evidence="3" id="KW-1185">Reference proteome</keyword>
<evidence type="ECO:0000313" key="3">
    <source>
        <dbReference type="Proteomes" id="UP000705983"/>
    </source>
</evidence>
<dbReference type="NCBIfam" id="TIGR00684">
    <property type="entry name" value="narJ"/>
    <property type="match status" value="1"/>
</dbReference>
<dbReference type="InterPro" id="IPR003765">
    <property type="entry name" value="NO3_reductase_chaperone_NarJ"/>
</dbReference>
<dbReference type="PANTHER" id="PTHR43680">
    <property type="entry name" value="NITRATE REDUCTASE MOLYBDENUM COFACTOR ASSEMBLY CHAPERONE"/>
    <property type="match status" value="1"/>
</dbReference>
<name>A0ABS2TH69_9ACTO</name>
<comment type="caution">
    <text evidence="2">The sequence shown here is derived from an EMBL/GenBank/DDBJ whole genome shotgun (WGS) entry which is preliminary data.</text>
</comment>
<evidence type="ECO:0000313" key="2">
    <source>
        <dbReference type="EMBL" id="MBM9433999.1"/>
    </source>
</evidence>
<proteinExistence type="predicted"/>
<dbReference type="InterPro" id="IPR036411">
    <property type="entry name" value="TorD-like_sf"/>
</dbReference>
<dbReference type="EMBL" id="JAFFJS010000006">
    <property type="protein sequence ID" value="MBM9433999.1"/>
    <property type="molecule type" value="Genomic_DNA"/>
</dbReference>
<reference evidence="3" key="1">
    <citation type="submission" date="2021-02" db="EMBL/GenBank/DDBJ databases">
        <title>Leucobacter sp. CX169.</title>
        <authorList>
            <person name="Cheng Y."/>
        </authorList>
    </citation>
    <scope>NUCLEOTIDE SEQUENCE [LARGE SCALE GENOMIC DNA]</scope>
    <source>
        <strain evidence="3">JY899</strain>
    </source>
</reference>
<dbReference type="PANTHER" id="PTHR43680:SF2">
    <property type="entry name" value="NITRATE REDUCTASE MOLYBDENUM COFACTOR ASSEMBLY CHAPERONE NARJ"/>
    <property type="match status" value="1"/>
</dbReference>
<dbReference type="Pfam" id="PF02613">
    <property type="entry name" value="Nitrate_red_del"/>
    <property type="match status" value="1"/>
</dbReference>
<sequence>MLPTSFIPVSHLTETASVRVSAEQRQLIHMAASILLDYPTPERYENFPLIRSELTAAKLPTPVAQALSRFLEAPEFDDLQSLEKHYVSIFDLKRRATMYLSYYLTGDTRKRGTALVRFTEAYRAGGCEVDRDELPDYLPMVLEFSAVGDTQIAGDLLSSHREGIELLRTTLESSGSPYAGLVAAICMTLPVIDRATKERYLKLITDGPPAEMVGATAMGPLEPFTFGETNGSH</sequence>
<dbReference type="SUPFAM" id="SSF89155">
    <property type="entry name" value="TorD-like"/>
    <property type="match status" value="1"/>
</dbReference>
<protein>
    <submittedName>
        <fullName evidence="2">Nitrate reductase molybdenum cofactor assembly chaperone</fullName>
    </submittedName>
</protein>
<accession>A0ABS2TH69</accession>
<dbReference type="InterPro" id="IPR020945">
    <property type="entry name" value="DMSO/NO3_reduct_chaperone"/>
</dbReference>
<dbReference type="RefSeq" id="WP_187997061.1">
    <property type="nucleotide sequence ID" value="NZ_JACEXG010000006.1"/>
</dbReference>
<dbReference type="Gene3D" id="1.10.3480.10">
    <property type="entry name" value="TorD-like"/>
    <property type="match status" value="1"/>
</dbReference>
<dbReference type="Proteomes" id="UP000705983">
    <property type="component" value="Unassembled WGS sequence"/>
</dbReference>
<organism evidence="2 3">
    <name type="scientific">Flaviflexus equikiangi</name>
    <dbReference type="NCBI Taxonomy" id="2758573"/>
    <lineage>
        <taxon>Bacteria</taxon>
        <taxon>Bacillati</taxon>
        <taxon>Actinomycetota</taxon>
        <taxon>Actinomycetes</taxon>
        <taxon>Actinomycetales</taxon>
        <taxon>Actinomycetaceae</taxon>
        <taxon>Flaviflexus</taxon>
    </lineage>
</organism>
<gene>
    <name evidence="2" type="primary">narJ</name>
    <name evidence="2" type="ORF">JVW63_09865</name>
</gene>
<keyword evidence="1" id="KW-0534">Nitrate assimilation</keyword>